<evidence type="ECO:0000256" key="9">
    <source>
        <dbReference type="ARBA" id="ARBA00023150"/>
    </source>
</evidence>
<dbReference type="InterPro" id="IPR036425">
    <property type="entry name" value="MoaB/Mog-like_dom_sf"/>
</dbReference>
<dbReference type="InterPro" id="IPR036135">
    <property type="entry name" value="MoeA_linker/N_sf"/>
</dbReference>
<accession>A0AAW7XA97</accession>
<comment type="caution">
    <text evidence="13">The sequence shown here is derived from an EMBL/GenBank/DDBJ whole genome shotgun (WGS) entry which is preliminary data.</text>
</comment>
<reference evidence="13" key="1">
    <citation type="submission" date="2023-07" db="EMBL/GenBank/DDBJ databases">
        <title>Genome content predicts the carbon catabolic preferences of heterotrophic bacteria.</title>
        <authorList>
            <person name="Gralka M."/>
        </authorList>
    </citation>
    <scope>NUCLEOTIDE SEQUENCE</scope>
    <source>
        <strain evidence="13">I3M17_2</strain>
    </source>
</reference>
<dbReference type="EMBL" id="JAUOPB010000015">
    <property type="protein sequence ID" value="MDO6424578.1"/>
    <property type="molecule type" value="Genomic_DNA"/>
</dbReference>
<evidence type="ECO:0000256" key="7">
    <source>
        <dbReference type="ARBA" id="ARBA00022723"/>
    </source>
</evidence>
<dbReference type="GO" id="GO:0006777">
    <property type="term" value="P:Mo-molybdopterin cofactor biosynthetic process"/>
    <property type="evidence" value="ECO:0007669"/>
    <property type="project" value="UniProtKB-UniRule"/>
</dbReference>
<gene>
    <name evidence="13" type="ORF">Q4521_18970</name>
</gene>
<dbReference type="Gene3D" id="2.170.190.11">
    <property type="entry name" value="Molybdopterin biosynthesis moea protein, domain 3"/>
    <property type="match status" value="1"/>
</dbReference>
<evidence type="ECO:0000256" key="4">
    <source>
        <dbReference type="ARBA" id="ARBA00010763"/>
    </source>
</evidence>
<dbReference type="EC" id="2.10.1.1" evidence="11"/>
<keyword evidence="8 11" id="KW-0460">Magnesium</keyword>
<dbReference type="PANTHER" id="PTHR10192:SF5">
    <property type="entry name" value="GEPHYRIN"/>
    <property type="match status" value="1"/>
</dbReference>
<evidence type="ECO:0000313" key="13">
    <source>
        <dbReference type="EMBL" id="MDO6424578.1"/>
    </source>
</evidence>
<evidence type="ECO:0000259" key="12">
    <source>
        <dbReference type="SMART" id="SM00852"/>
    </source>
</evidence>
<proteinExistence type="inferred from homology"/>
<dbReference type="GO" id="GO:0046872">
    <property type="term" value="F:metal ion binding"/>
    <property type="evidence" value="ECO:0007669"/>
    <property type="project" value="UniProtKB-UniRule"/>
</dbReference>
<dbReference type="InterPro" id="IPR005111">
    <property type="entry name" value="MoeA_C_domain_IV"/>
</dbReference>
<dbReference type="Pfam" id="PF03454">
    <property type="entry name" value="MoeA_C"/>
    <property type="match status" value="1"/>
</dbReference>
<keyword evidence="5 11" id="KW-0500">Molybdenum</keyword>
<dbReference type="SUPFAM" id="SSF63867">
    <property type="entry name" value="MoeA C-terminal domain-like"/>
    <property type="match status" value="1"/>
</dbReference>
<dbReference type="Gene3D" id="3.40.980.10">
    <property type="entry name" value="MoaB/Mog-like domain"/>
    <property type="match status" value="1"/>
</dbReference>
<evidence type="ECO:0000256" key="3">
    <source>
        <dbReference type="ARBA" id="ARBA00005046"/>
    </source>
</evidence>
<dbReference type="SMART" id="SM00852">
    <property type="entry name" value="MoCF_biosynth"/>
    <property type="match status" value="1"/>
</dbReference>
<dbReference type="SUPFAM" id="SSF63882">
    <property type="entry name" value="MoeA N-terminal region -like"/>
    <property type="match status" value="1"/>
</dbReference>
<comment type="similarity">
    <text evidence="4 11">Belongs to the MoeA family.</text>
</comment>
<protein>
    <recommendedName>
        <fullName evidence="11">Molybdopterin molybdenumtransferase</fullName>
        <ecNumber evidence="11">2.10.1.1</ecNumber>
    </recommendedName>
</protein>
<dbReference type="Pfam" id="PF00994">
    <property type="entry name" value="MoCF_biosynth"/>
    <property type="match status" value="1"/>
</dbReference>
<name>A0AAW7XA97_9GAMM</name>
<sequence length="410" mass="43384">MKTISEARADILARATPLAKTEHVNLFDGVGRILAEDCIAAIDVPPQANSAMDGFALELASVEGEKLAGKTDITLNVSQRIPAGTAPQPLQAGTAARIFTGAVVPSNSNLVVMQENCTYNQQAQTVTFHLDRFTPSLNANIRPQGQDIAKGKALYSKGHILRPQDLGILASVGVGKVNVAAKPKVALISTGDELVDPASGTPLQPGQIYNSNKPMLQALLNQLGCEVVDLGTIEDTPEDVARALSQAADVADFIVSTGGVSVGEEDHIKGVVESLGELQLWKIKIKPGKPLAFGHVKNTLFMGLPGNPVSAFVTFLLFGAPIIRKQLGVAQLFPSAAYIPANFTIDKPRQRPEFARAKVINGKVELYQNQSSGVLASVAWADTLVKIPEDTTISIGTPLEAYSIAALTQL</sequence>
<dbReference type="InterPro" id="IPR038987">
    <property type="entry name" value="MoeA-like"/>
</dbReference>
<evidence type="ECO:0000313" key="14">
    <source>
        <dbReference type="Proteomes" id="UP001169760"/>
    </source>
</evidence>
<keyword evidence="9 11" id="KW-0501">Molybdenum cofactor biosynthesis</keyword>
<dbReference type="PANTHER" id="PTHR10192">
    <property type="entry name" value="MOLYBDOPTERIN BIOSYNTHESIS PROTEIN"/>
    <property type="match status" value="1"/>
</dbReference>
<dbReference type="InterPro" id="IPR036688">
    <property type="entry name" value="MoeA_C_domain_IV_sf"/>
</dbReference>
<feature type="domain" description="MoaB/Mog" evidence="12">
    <location>
        <begin position="186"/>
        <end position="325"/>
    </location>
</feature>
<comment type="function">
    <text evidence="2 11">Catalyzes the insertion of molybdate into adenylated molybdopterin with the concomitant release of AMP.</text>
</comment>
<organism evidence="13 14">
    <name type="scientific">Saccharophagus degradans</name>
    <dbReference type="NCBI Taxonomy" id="86304"/>
    <lineage>
        <taxon>Bacteria</taxon>
        <taxon>Pseudomonadati</taxon>
        <taxon>Pseudomonadota</taxon>
        <taxon>Gammaproteobacteria</taxon>
        <taxon>Cellvibrionales</taxon>
        <taxon>Cellvibrionaceae</taxon>
        <taxon>Saccharophagus</taxon>
    </lineage>
</organism>
<dbReference type="NCBIfam" id="NF045515">
    <property type="entry name" value="Glp_gephyrin"/>
    <property type="match status" value="1"/>
</dbReference>
<dbReference type="InterPro" id="IPR001453">
    <property type="entry name" value="MoaB/Mog_dom"/>
</dbReference>
<dbReference type="AlphaFoldDB" id="A0AAW7XA97"/>
<comment type="catalytic activity">
    <reaction evidence="10">
        <text>adenylyl-molybdopterin + molybdate = Mo-molybdopterin + AMP + H(+)</text>
        <dbReference type="Rhea" id="RHEA:35047"/>
        <dbReference type="ChEBI" id="CHEBI:15378"/>
        <dbReference type="ChEBI" id="CHEBI:36264"/>
        <dbReference type="ChEBI" id="CHEBI:62727"/>
        <dbReference type="ChEBI" id="CHEBI:71302"/>
        <dbReference type="ChEBI" id="CHEBI:456215"/>
        <dbReference type="EC" id="2.10.1.1"/>
    </reaction>
</comment>
<dbReference type="Gene3D" id="3.90.105.10">
    <property type="entry name" value="Molybdopterin biosynthesis moea protein, domain 2"/>
    <property type="match status" value="1"/>
</dbReference>
<evidence type="ECO:0000256" key="2">
    <source>
        <dbReference type="ARBA" id="ARBA00002901"/>
    </source>
</evidence>
<dbReference type="RefSeq" id="WP_303493824.1">
    <property type="nucleotide sequence ID" value="NZ_JAUOPB010000015.1"/>
</dbReference>
<dbReference type="Proteomes" id="UP001169760">
    <property type="component" value="Unassembled WGS sequence"/>
</dbReference>
<dbReference type="FunFam" id="3.40.980.10:FF:000004">
    <property type="entry name" value="Molybdopterin molybdenumtransferase"/>
    <property type="match status" value="1"/>
</dbReference>
<dbReference type="CDD" id="cd00887">
    <property type="entry name" value="MoeA"/>
    <property type="match status" value="1"/>
</dbReference>
<evidence type="ECO:0000256" key="11">
    <source>
        <dbReference type="RuleBase" id="RU365090"/>
    </source>
</evidence>
<dbReference type="InterPro" id="IPR005110">
    <property type="entry name" value="MoeA_linker/N"/>
</dbReference>
<dbReference type="PROSITE" id="PS01079">
    <property type="entry name" value="MOCF_BIOSYNTHESIS_2"/>
    <property type="match status" value="1"/>
</dbReference>
<dbReference type="GO" id="GO:0005829">
    <property type="term" value="C:cytosol"/>
    <property type="evidence" value="ECO:0007669"/>
    <property type="project" value="TreeGrafter"/>
</dbReference>
<dbReference type="InterPro" id="IPR008284">
    <property type="entry name" value="MoCF_biosynth_CS"/>
</dbReference>
<dbReference type="Gene3D" id="2.40.340.10">
    <property type="entry name" value="MoeA, C-terminal, domain IV"/>
    <property type="match status" value="1"/>
</dbReference>
<evidence type="ECO:0000256" key="5">
    <source>
        <dbReference type="ARBA" id="ARBA00022505"/>
    </source>
</evidence>
<evidence type="ECO:0000256" key="1">
    <source>
        <dbReference type="ARBA" id="ARBA00001946"/>
    </source>
</evidence>
<comment type="pathway">
    <text evidence="3 11">Cofactor biosynthesis; molybdopterin biosynthesis.</text>
</comment>
<evidence type="ECO:0000256" key="10">
    <source>
        <dbReference type="ARBA" id="ARBA00047317"/>
    </source>
</evidence>
<keyword evidence="6 11" id="KW-0808">Transferase</keyword>
<keyword evidence="7 11" id="KW-0479">Metal-binding</keyword>
<comment type="cofactor">
    <cofactor evidence="1 11">
        <name>Mg(2+)</name>
        <dbReference type="ChEBI" id="CHEBI:18420"/>
    </cofactor>
</comment>
<dbReference type="GO" id="GO:0061599">
    <property type="term" value="F:molybdopterin molybdotransferase activity"/>
    <property type="evidence" value="ECO:0007669"/>
    <property type="project" value="UniProtKB-UniRule"/>
</dbReference>
<evidence type="ECO:0000256" key="8">
    <source>
        <dbReference type="ARBA" id="ARBA00022842"/>
    </source>
</evidence>
<dbReference type="SUPFAM" id="SSF53218">
    <property type="entry name" value="Molybdenum cofactor biosynthesis proteins"/>
    <property type="match status" value="1"/>
</dbReference>
<dbReference type="NCBIfam" id="TIGR00177">
    <property type="entry name" value="molyb_syn"/>
    <property type="match status" value="1"/>
</dbReference>
<evidence type="ECO:0000256" key="6">
    <source>
        <dbReference type="ARBA" id="ARBA00022679"/>
    </source>
</evidence>
<dbReference type="Pfam" id="PF03453">
    <property type="entry name" value="MoeA_N"/>
    <property type="match status" value="1"/>
</dbReference>